<organism evidence="1">
    <name type="scientific">Picea glauca</name>
    <name type="common">White spruce</name>
    <name type="synonym">Pinus glauca</name>
    <dbReference type="NCBI Taxonomy" id="3330"/>
    <lineage>
        <taxon>Eukaryota</taxon>
        <taxon>Viridiplantae</taxon>
        <taxon>Streptophyta</taxon>
        <taxon>Embryophyta</taxon>
        <taxon>Tracheophyta</taxon>
        <taxon>Spermatophyta</taxon>
        <taxon>Pinopsida</taxon>
        <taxon>Pinidae</taxon>
        <taxon>Conifers I</taxon>
        <taxon>Pinales</taxon>
        <taxon>Pinaceae</taxon>
        <taxon>Picea</taxon>
    </lineage>
</organism>
<name>A0A101LVM7_PICGL</name>
<sequence>MRGRRGVCSGSIFCVEVWWAVIQEGGLYMLRAAPTSTLRRAFLLYCEVIPLTNHFLPFTRLASHP</sequence>
<proteinExistence type="predicted"/>
<accession>A0A101LVM7</accession>
<evidence type="ECO:0000313" key="1">
    <source>
        <dbReference type="EMBL" id="KUM46204.1"/>
    </source>
</evidence>
<reference evidence="1" key="1">
    <citation type="journal article" date="2015" name="Genome Biol. Evol.">
        <title>Organellar Genomes of White Spruce (Picea glauca): Assembly and Annotation.</title>
        <authorList>
            <person name="Jackman S.D."/>
            <person name="Warren R.L."/>
            <person name="Gibb E.A."/>
            <person name="Vandervalk B.P."/>
            <person name="Mohamadi H."/>
            <person name="Chu J."/>
            <person name="Raymond A."/>
            <person name="Pleasance S."/>
            <person name="Coope R."/>
            <person name="Wildung M.R."/>
            <person name="Ritland C.E."/>
            <person name="Bousquet J."/>
            <person name="Jones S.J."/>
            <person name="Bohlmann J."/>
            <person name="Birol I."/>
        </authorList>
    </citation>
    <scope>NUCLEOTIDE SEQUENCE [LARGE SCALE GENOMIC DNA]</scope>
    <source>
        <tissue evidence="1">Flushing bud</tissue>
    </source>
</reference>
<dbReference type="EMBL" id="LKAM01000013">
    <property type="protein sequence ID" value="KUM46204.1"/>
    <property type="molecule type" value="Genomic_DNA"/>
</dbReference>
<comment type="caution">
    <text evidence="1">The sequence shown here is derived from an EMBL/GenBank/DDBJ whole genome shotgun (WGS) entry which is preliminary data.</text>
</comment>
<gene>
    <name evidence="1" type="ORF">ABT39_MTgene2010</name>
</gene>
<protein>
    <submittedName>
        <fullName evidence="1">Uncharacterized protein</fullName>
    </submittedName>
</protein>
<dbReference type="AlphaFoldDB" id="A0A101LVM7"/>
<keyword evidence="1" id="KW-0496">Mitochondrion</keyword>
<geneLocation type="mitochondrion" evidence="1"/>